<dbReference type="AlphaFoldDB" id="A0A7J7KKS6"/>
<gene>
    <name evidence="3" type="ORF">EB796_003155</name>
</gene>
<comment type="caution">
    <text evidence="3">The sequence shown here is derived from an EMBL/GenBank/DDBJ whole genome shotgun (WGS) entry which is preliminary data.</text>
</comment>
<evidence type="ECO:0000313" key="3">
    <source>
        <dbReference type="EMBL" id="KAF6038534.1"/>
    </source>
</evidence>
<keyword evidence="1" id="KW-0812">Transmembrane</keyword>
<accession>A0A7J7KKS6</accession>
<evidence type="ECO:0000313" key="4">
    <source>
        <dbReference type="Proteomes" id="UP000593567"/>
    </source>
</evidence>
<keyword evidence="2" id="KW-0732">Signal</keyword>
<evidence type="ECO:0000256" key="1">
    <source>
        <dbReference type="SAM" id="Phobius"/>
    </source>
</evidence>
<reference evidence="3" key="1">
    <citation type="submission" date="2020-06" db="EMBL/GenBank/DDBJ databases">
        <title>Draft genome of Bugula neritina, a colonial animal packing powerful symbionts and potential medicines.</title>
        <authorList>
            <person name="Rayko M."/>
        </authorList>
    </citation>
    <scope>NUCLEOTIDE SEQUENCE [LARGE SCALE GENOMIC DNA]</scope>
    <source>
        <strain evidence="3">Kwan_BN1</strain>
    </source>
</reference>
<name>A0A7J7KKS6_BUGNE</name>
<sequence length="224" mass="24553">MIFVMYLPFLLVEIKFIKRVSYTCIYLDTDCVGVCVEGLCSDTCKYELSCTLGRTCQGGRCFYQCTDNTACPSDGQICHHGVCKEGCQVSTSVRIKMSAPSACEKTCSLSSECTQHQTCSSGTCKSTISSGCSGTLTAKYLLSSVTPCLKCVRSRFSWDLNVLGSNCGAAFSHFTVLKMNNVDLSSLNAYPTYAISFILSTVHIFLILSRTDSLMIGWIYRMLV</sequence>
<proteinExistence type="predicted"/>
<evidence type="ECO:0000256" key="2">
    <source>
        <dbReference type="SAM" id="SignalP"/>
    </source>
</evidence>
<protein>
    <submittedName>
        <fullName evidence="3">Uncharacterized protein</fullName>
    </submittedName>
</protein>
<keyword evidence="4" id="KW-1185">Reference proteome</keyword>
<feature type="transmembrane region" description="Helical" evidence="1">
    <location>
        <begin position="190"/>
        <end position="208"/>
    </location>
</feature>
<dbReference type="EMBL" id="VXIV02000400">
    <property type="protein sequence ID" value="KAF6038534.1"/>
    <property type="molecule type" value="Genomic_DNA"/>
</dbReference>
<keyword evidence="1" id="KW-1133">Transmembrane helix</keyword>
<organism evidence="3 4">
    <name type="scientific">Bugula neritina</name>
    <name type="common">Brown bryozoan</name>
    <name type="synonym">Sertularia neritina</name>
    <dbReference type="NCBI Taxonomy" id="10212"/>
    <lineage>
        <taxon>Eukaryota</taxon>
        <taxon>Metazoa</taxon>
        <taxon>Spiralia</taxon>
        <taxon>Lophotrochozoa</taxon>
        <taxon>Bryozoa</taxon>
        <taxon>Gymnolaemata</taxon>
        <taxon>Cheilostomatida</taxon>
        <taxon>Flustrina</taxon>
        <taxon>Buguloidea</taxon>
        <taxon>Bugulidae</taxon>
        <taxon>Bugula</taxon>
    </lineage>
</organism>
<keyword evidence="1" id="KW-0472">Membrane</keyword>
<feature type="signal peptide" evidence="2">
    <location>
        <begin position="1"/>
        <end position="22"/>
    </location>
</feature>
<feature type="chain" id="PRO_5029570788" evidence="2">
    <location>
        <begin position="23"/>
        <end position="224"/>
    </location>
</feature>
<dbReference type="Proteomes" id="UP000593567">
    <property type="component" value="Unassembled WGS sequence"/>
</dbReference>